<dbReference type="CDD" id="cd06261">
    <property type="entry name" value="TM_PBP2"/>
    <property type="match status" value="1"/>
</dbReference>
<keyword evidence="2" id="KW-0813">Transport</keyword>
<feature type="transmembrane region" description="Helical" evidence="7">
    <location>
        <begin position="269"/>
        <end position="290"/>
    </location>
</feature>
<keyword evidence="6 7" id="KW-0472">Membrane</keyword>
<keyword evidence="5 7" id="KW-1133">Transmembrane helix</keyword>
<keyword evidence="3" id="KW-1003">Cell membrane</keyword>
<dbReference type="PROSITE" id="PS50928">
    <property type="entry name" value="ABC_TM1"/>
    <property type="match status" value="1"/>
</dbReference>
<dbReference type="GO" id="GO:0005886">
    <property type="term" value="C:plasma membrane"/>
    <property type="evidence" value="ECO:0007669"/>
    <property type="project" value="UniProtKB-SubCell"/>
</dbReference>
<evidence type="ECO:0000256" key="1">
    <source>
        <dbReference type="ARBA" id="ARBA00004651"/>
    </source>
</evidence>
<proteinExistence type="predicted"/>
<comment type="caution">
    <text evidence="9">The sequence shown here is derived from an EMBL/GenBank/DDBJ whole genome shotgun (WGS) entry which is preliminary data.</text>
</comment>
<reference evidence="9" key="2">
    <citation type="submission" date="2020-09" db="EMBL/GenBank/DDBJ databases">
        <authorList>
            <person name="Sun Q."/>
            <person name="Ohkuma M."/>
        </authorList>
    </citation>
    <scope>NUCLEOTIDE SEQUENCE</scope>
    <source>
        <strain evidence="9">JCM 15325</strain>
    </source>
</reference>
<dbReference type="EMBL" id="BMOK01000010">
    <property type="protein sequence ID" value="GGL58883.1"/>
    <property type="molecule type" value="Genomic_DNA"/>
</dbReference>
<feature type="transmembrane region" description="Helical" evidence="7">
    <location>
        <begin position="158"/>
        <end position="183"/>
    </location>
</feature>
<feature type="transmembrane region" description="Helical" evidence="7">
    <location>
        <begin position="111"/>
        <end position="130"/>
    </location>
</feature>
<keyword evidence="10" id="KW-1185">Reference proteome</keyword>
<feature type="transmembrane region" description="Helical" evidence="7">
    <location>
        <begin position="204"/>
        <end position="226"/>
    </location>
</feature>
<reference evidence="9" key="1">
    <citation type="journal article" date="2014" name="Int. J. Syst. Evol. Microbiol.">
        <title>Complete genome sequence of Corynebacterium casei LMG S-19264T (=DSM 44701T), isolated from a smear-ripened cheese.</title>
        <authorList>
            <consortium name="US DOE Joint Genome Institute (JGI-PGF)"/>
            <person name="Walter F."/>
            <person name="Albersmeier A."/>
            <person name="Kalinowski J."/>
            <person name="Ruckert C."/>
        </authorList>
    </citation>
    <scope>NUCLEOTIDE SEQUENCE</scope>
    <source>
        <strain evidence="9">JCM 15325</strain>
    </source>
</reference>
<comment type="subcellular location">
    <subcellularLocation>
        <location evidence="1">Cell membrane</location>
        <topology evidence="1">Multi-pass membrane protein</topology>
    </subcellularLocation>
</comment>
<gene>
    <name evidence="9" type="ORF">GCM10007968_23560</name>
</gene>
<feature type="transmembrane region" description="Helical" evidence="7">
    <location>
        <begin position="12"/>
        <end position="34"/>
    </location>
</feature>
<evidence type="ECO:0000259" key="8">
    <source>
        <dbReference type="PROSITE" id="PS50928"/>
    </source>
</evidence>
<evidence type="ECO:0000313" key="10">
    <source>
        <dbReference type="Proteomes" id="UP000654670"/>
    </source>
</evidence>
<evidence type="ECO:0000256" key="5">
    <source>
        <dbReference type="ARBA" id="ARBA00022989"/>
    </source>
</evidence>
<accession>A0A917S574</accession>
<keyword evidence="4 7" id="KW-0812">Transmembrane</keyword>
<dbReference type="PANTHER" id="PTHR30193:SF37">
    <property type="entry name" value="INNER MEMBRANE ABC TRANSPORTER PERMEASE PROTEIN YCJO"/>
    <property type="match status" value="1"/>
</dbReference>
<feature type="domain" description="ABC transmembrane type-1" evidence="8">
    <location>
        <begin position="72"/>
        <end position="286"/>
    </location>
</feature>
<evidence type="ECO:0000256" key="2">
    <source>
        <dbReference type="ARBA" id="ARBA00022448"/>
    </source>
</evidence>
<evidence type="ECO:0000313" key="9">
    <source>
        <dbReference type="EMBL" id="GGL58883.1"/>
    </source>
</evidence>
<evidence type="ECO:0000256" key="4">
    <source>
        <dbReference type="ARBA" id="ARBA00022692"/>
    </source>
</evidence>
<dbReference type="InterPro" id="IPR051393">
    <property type="entry name" value="ABC_transporter_permease"/>
</dbReference>
<feature type="transmembrane region" description="Helical" evidence="7">
    <location>
        <begin position="76"/>
        <end position="99"/>
    </location>
</feature>
<dbReference type="AlphaFoldDB" id="A0A917S574"/>
<dbReference type="SUPFAM" id="SSF161098">
    <property type="entry name" value="MetI-like"/>
    <property type="match status" value="1"/>
</dbReference>
<dbReference type="InterPro" id="IPR000515">
    <property type="entry name" value="MetI-like"/>
</dbReference>
<dbReference type="RefSeq" id="WP_229727592.1">
    <property type="nucleotide sequence ID" value="NZ_BMOK01000010.1"/>
</dbReference>
<dbReference type="Proteomes" id="UP000654670">
    <property type="component" value="Unassembled WGS sequence"/>
</dbReference>
<evidence type="ECO:0000256" key="3">
    <source>
        <dbReference type="ARBA" id="ARBA00022475"/>
    </source>
</evidence>
<dbReference type="Gene3D" id="1.10.3720.10">
    <property type="entry name" value="MetI-like"/>
    <property type="match status" value="1"/>
</dbReference>
<dbReference type="PANTHER" id="PTHR30193">
    <property type="entry name" value="ABC TRANSPORTER PERMEASE PROTEIN"/>
    <property type="match status" value="1"/>
</dbReference>
<protein>
    <submittedName>
        <fullName evidence="9">ABC transporter permease</fullName>
    </submittedName>
</protein>
<dbReference type="InterPro" id="IPR035906">
    <property type="entry name" value="MetI-like_sf"/>
</dbReference>
<evidence type="ECO:0000256" key="6">
    <source>
        <dbReference type="ARBA" id="ARBA00023136"/>
    </source>
</evidence>
<evidence type="ECO:0000256" key="7">
    <source>
        <dbReference type="SAM" id="Phobius"/>
    </source>
</evidence>
<name>A0A917S574_9BACL</name>
<dbReference type="GO" id="GO:0055085">
    <property type="term" value="P:transmembrane transport"/>
    <property type="evidence" value="ECO:0007669"/>
    <property type="project" value="InterPro"/>
</dbReference>
<organism evidence="9 10">
    <name type="scientific">Sporolactobacillus putidus</name>
    <dbReference type="NCBI Taxonomy" id="492735"/>
    <lineage>
        <taxon>Bacteria</taxon>
        <taxon>Bacillati</taxon>
        <taxon>Bacillota</taxon>
        <taxon>Bacilli</taxon>
        <taxon>Bacillales</taxon>
        <taxon>Sporolactobacillaceae</taxon>
        <taxon>Sporolactobacillus</taxon>
    </lineage>
</organism>
<sequence>MGKALLIHKNQIIAYLFIVPSLVIFSLFLIWPGIYTIYLSFLNWNLISPDKEFVGFGNYVALFQDPNTYKILINTFAYIVILLMLNCFLPYVLSFILEYVITKGKNFYKKVIFLPSIISLVVGSMLYVWILNPVSGPVAVLFKMLGISLPFWSNTNGLVIVVLSLITSWKVFGYNFIVLLAGVSNVPRGVIEAARLDNIPLHKIFFQIVLPMSSATGIYVFIMTIVQGLQYVFTPVSVITQGGPNYASSNLIYHSYQDAFVLYKTGQSAALSTMTLLLFVLLLFLEFKFVEKRVYYASK</sequence>